<evidence type="ECO:0000259" key="2">
    <source>
        <dbReference type="Pfam" id="PF07143"/>
    </source>
</evidence>
<dbReference type="SUPFAM" id="SSF159245">
    <property type="entry name" value="AttH-like"/>
    <property type="match status" value="1"/>
</dbReference>
<dbReference type="Gene3D" id="2.40.370.10">
    <property type="entry name" value="AttH-like domain"/>
    <property type="match status" value="2"/>
</dbReference>
<dbReference type="InterPro" id="IPR053112">
    <property type="entry name" value="Fungal_Dehydratase/Hydratase"/>
</dbReference>
<gene>
    <name evidence="3" type="ORF">FNH08_00370</name>
</gene>
<dbReference type="EMBL" id="VJZC01000001">
    <property type="protein sequence ID" value="MPY55698.1"/>
    <property type="molecule type" value="Genomic_DNA"/>
</dbReference>
<evidence type="ECO:0000313" key="4">
    <source>
        <dbReference type="Proteomes" id="UP000400924"/>
    </source>
</evidence>
<reference evidence="3 4" key="1">
    <citation type="submission" date="2019-07" db="EMBL/GenBank/DDBJ databases">
        <title>New species of Amycolatopsis and Streptomyces.</title>
        <authorList>
            <person name="Duangmal K."/>
            <person name="Teo W.F.A."/>
            <person name="Lipun K."/>
        </authorList>
    </citation>
    <scope>NUCLEOTIDE SEQUENCE [LARGE SCALE GENOMIC DNA]</scope>
    <source>
        <strain evidence="3 4">NBRC 106415</strain>
    </source>
</reference>
<sequence length="357" mass="38699">MKSTTRTKLGIAIAATTATALLGAAVIPTAEAADRDNRTTHTIINSGIPSTVDPAKDLAAHTPDSDPAWSESIYFTSWVKGNGHDFGLVVQTATFPHTDQQMMTVAVTDVTTGWHKSYQTPIAKEDYTWSKSGLDIRMPGMTWTGTAQKMSVKTATPWGSLDVQLKAKGPALKVAGTGSFPLLGKTNYEYAFPSMQTTGTLNIQDKSYKVSGETWLDKQWGPVAFDDSMHWTWMNFRLPGGDKMVVWDVANSTTENAWATVLHPDGSYDVVAVEPVAEGAHRIWTSPTTGNAYPTRWSIDIPALKTHLNVRVTGPDAQEVIGNPGSRYEGTAAYTGIYQGKKVSGVNYAEMVGHWPA</sequence>
<dbReference type="PANTHER" id="PTHR40617">
    <property type="entry name" value="TERPENE CYCLASE ASQC"/>
    <property type="match status" value="1"/>
</dbReference>
<evidence type="ECO:0000256" key="1">
    <source>
        <dbReference type="SAM" id="SignalP"/>
    </source>
</evidence>
<dbReference type="Pfam" id="PF17186">
    <property type="entry name" value="Lipocalin_9"/>
    <property type="match status" value="1"/>
</dbReference>
<dbReference type="Pfam" id="PF07143">
    <property type="entry name" value="CrtC"/>
    <property type="match status" value="1"/>
</dbReference>
<comment type="caution">
    <text evidence="3">The sequence shown here is derived from an EMBL/GenBank/DDBJ whole genome shotgun (WGS) entry which is preliminary data.</text>
</comment>
<dbReference type="AlphaFoldDB" id="A0A5N8X9Y1"/>
<accession>A0A5N8X9Y1</accession>
<feature type="signal peptide" evidence="1">
    <location>
        <begin position="1"/>
        <end position="32"/>
    </location>
</feature>
<dbReference type="InterPro" id="IPR023374">
    <property type="entry name" value="AttH-like_dom_sf"/>
</dbReference>
<dbReference type="GO" id="GO:0016787">
    <property type="term" value="F:hydrolase activity"/>
    <property type="evidence" value="ECO:0007669"/>
    <property type="project" value="UniProtKB-KW"/>
</dbReference>
<dbReference type="PANTHER" id="PTHR40617:SF1">
    <property type="entry name" value="ATTH DOMAIN-CONTAINING PROTEIN-RELATED"/>
    <property type="match status" value="1"/>
</dbReference>
<dbReference type="OrthoDB" id="9770826at2"/>
<feature type="domain" description="AttH" evidence="2">
    <location>
        <begin position="74"/>
        <end position="221"/>
    </location>
</feature>
<feature type="chain" id="PRO_5024327008" evidence="1">
    <location>
        <begin position="33"/>
        <end position="357"/>
    </location>
</feature>
<protein>
    <submittedName>
        <fullName evidence="3">Hydrolase</fullName>
    </submittedName>
</protein>
<keyword evidence="4" id="KW-1185">Reference proteome</keyword>
<organism evidence="3 4">
    <name type="scientific">Streptomyces spongiae</name>
    <dbReference type="NCBI Taxonomy" id="565072"/>
    <lineage>
        <taxon>Bacteria</taxon>
        <taxon>Bacillati</taxon>
        <taxon>Actinomycetota</taxon>
        <taxon>Actinomycetes</taxon>
        <taxon>Kitasatosporales</taxon>
        <taxon>Streptomycetaceae</taxon>
        <taxon>Streptomyces</taxon>
    </lineage>
</organism>
<dbReference type="Proteomes" id="UP000400924">
    <property type="component" value="Unassembled WGS sequence"/>
</dbReference>
<dbReference type="RefSeq" id="WP_152769179.1">
    <property type="nucleotide sequence ID" value="NZ_VJZC01000001.1"/>
</dbReference>
<dbReference type="InterPro" id="IPR010791">
    <property type="entry name" value="AttH_dom"/>
</dbReference>
<keyword evidence="1" id="KW-0732">Signal</keyword>
<evidence type="ECO:0000313" key="3">
    <source>
        <dbReference type="EMBL" id="MPY55698.1"/>
    </source>
</evidence>
<keyword evidence="3" id="KW-0378">Hydrolase</keyword>
<proteinExistence type="predicted"/>
<name>A0A5N8X9Y1_9ACTN</name>